<dbReference type="EMBL" id="GBXM01028385">
    <property type="protein sequence ID" value="JAH80192.1"/>
    <property type="molecule type" value="Transcribed_RNA"/>
</dbReference>
<sequence>MDLLKYDLGPRSCKICLGKQVPLFVSSLLF</sequence>
<evidence type="ECO:0000313" key="1">
    <source>
        <dbReference type="EMBL" id="JAH80192.1"/>
    </source>
</evidence>
<protein>
    <submittedName>
        <fullName evidence="1">Uncharacterized protein</fullName>
    </submittedName>
</protein>
<reference evidence="1" key="1">
    <citation type="submission" date="2014-11" db="EMBL/GenBank/DDBJ databases">
        <authorList>
            <person name="Amaro Gonzalez C."/>
        </authorList>
    </citation>
    <scope>NUCLEOTIDE SEQUENCE</scope>
</reference>
<reference evidence="1" key="2">
    <citation type="journal article" date="2015" name="Fish Shellfish Immunol.">
        <title>Early steps in the European eel (Anguilla anguilla)-Vibrio vulnificus interaction in the gills: Role of the RtxA13 toxin.</title>
        <authorList>
            <person name="Callol A."/>
            <person name="Pajuelo D."/>
            <person name="Ebbesson L."/>
            <person name="Teles M."/>
            <person name="MacKenzie S."/>
            <person name="Amaro C."/>
        </authorList>
    </citation>
    <scope>NUCLEOTIDE SEQUENCE</scope>
</reference>
<organism evidence="1">
    <name type="scientific">Anguilla anguilla</name>
    <name type="common">European freshwater eel</name>
    <name type="synonym">Muraena anguilla</name>
    <dbReference type="NCBI Taxonomy" id="7936"/>
    <lineage>
        <taxon>Eukaryota</taxon>
        <taxon>Metazoa</taxon>
        <taxon>Chordata</taxon>
        <taxon>Craniata</taxon>
        <taxon>Vertebrata</taxon>
        <taxon>Euteleostomi</taxon>
        <taxon>Actinopterygii</taxon>
        <taxon>Neopterygii</taxon>
        <taxon>Teleostei</taxon>
        <taxon>Anguilliformes</taxon>
        <taxon>Anguillidae</taxon>
        <taxon>Anguilla</taxon>
    </lineage>
</organism>
<accession>A0A0E9VQ32</accession>
<proteinExistence type="predicted"/>
<name>A0A0E9VQ32_ANGAN</name>
<dbReference type="AlphaFoldDB" id="A0A0E9VQ32"/>